<dbReference type="EMBL" id="JAWSTH010000031">
    <property type="protein sequence ID" value="MDW5595350.1"/>
    <property type="molecule type" value="Genomic_DNA"/>
</dbReference>
<dbReference type="RefSeq" id="WP_304725699.1">
    <property type="nucleotide sequence ID" value="NZ_JAWSTH010000031.1"/>
</dbReference>
<evidence type="ECO:0000256" key="4">
    <source>
        <dbReference type="RuleBase" id="RU000535"/>
    </source>
</evidence>
<protein>
    <recommendedName>
        <fullName evidence="3">Co-chaperonin GroES</fullName>
    </recommendedName>
    <alternativeName>
        <fullName evidence="3">10 kDa chaperonin</fullName>
    </alternativeName>
    <alternativeName>
        <fullName evidence="3">Chaperonin-10</fullName>
        <shortName evidence="3">Cpn10</shortName>
    </alternativeName>
</protein>
<evidence type="ECO:0000256" key="1">
    <source>
        <dbReference type="ARBA" id="ARBA00006975"/>
    </source>
</evidence>
<dbReference type="NCBIfam" id="NF001531">
    <property type="entry name" value="PRK00364.2-2"/>
    <property type="match status" value="1"/>
</dbReference>
<evidence type="ECO:0000256" key="3">
    <source>
        <dbReference type="HAMAP-Rule" id="MF_00580"/>
    </source>
</evidence>
<proteinExistence type="inferred from homology"/>
<reference evidence="6" key="1">
    <citation type="submission" date="2023-07" db="EMBL/GenBank/DDBJ databases">
        <title>Conexibacter stalactiti sp. nov., isolated from stalactites in a lava cave and emended description of the genus Conexibacter.</title>
        <authorList>
            <person name="Lee S.D."/>
        </authorList>
    </citation>
    <scope>NUCLEOTIDE SEQUENCE [LARGE SCALE GENOMIC DNA]</scope>
    <source>
        <strain evidence="6">KCTC 39840</strain>
    </source>
</reference>
<dbReference type="Proteomes" id="UP001284601">
    <property type="component" value="Unassembled WGS sequence"/>
</dbReference>
<dbReference type="NCBIfam" id="NF001534">
    <property type="entry name" value="PRK00364.2-5"/>
    <property type="match status" value="1"/>
</dbReference>
<dbReference type="PRINTS" id="PR00297">
    <property type="entry name" value="CHAPERONIN10"/>
</dbReference>
<sequence>MSKLKPLGDRLIVKAVEEEETTASGLVLPDTAKEKPQKGKVVAVGEGRWDEDGEKRIPLDVSEGDEVLYSKYGGTEIKIDGEDLLVLRESDVLAKVTA</sequence>
<comment type="caution">
    <text evidence="5">The sequence shown here is derived from an EMBL/GenBank/DDBJ whole genome shotgun (WGS) entry which is preliminary data.</text>
</comment>
<dbReference type="CDD" id="cd00320">
    <property type="entry name" value="cpn10"/>
    <property type="match status" value="1"/>
</dbReference>
<dbReference type="PANTHER" id="PTHR10772">
    <property type="entry name" value="10 KDA HEAT SHOCK PROTEIN"/>
    <property type="match status" value="1"/>
</dbReference>
<dbReference type="NCBIfam" id="NF001533">
    <property type="entry name" value="PRK00364.2-4"/>
    <property type="match status" value="1"/>
</dbReference>
<dbReference type="PROSITE" id="PS00681">
    <property type="entry name" value="CHAPERONINS_CPN10"/>
    <property type="match status" value="1"/>
</dbReference>
<dbReference type="InterPro" id="IPR018369">
    <property type="entry name" value="Chaprnonin_Cpn10_CS"/>
</dbReference>
<dbReference type="InterPro" id="IPR020818">
    <property type="entry name" value="Chaperonin_GroES"/>
</dbReference>
<keyword evidence="6" id="KW-1185">Reference proteome</keyword>
<gene>
    <name evidence="3 5" type="primary">groES</name>
    <name evidence="3" type="synonym">groS</name>
    <name evidence="5" type="ORF">R7226_13460</name>
</gene>
<keyword evidence="3" id="KW-0963">Cytoplasm</keyword>
<dbReference type="InterPro" id="IPR011032">
    <property type="entry name" value="GroES-like_sf"/>
</dbReference>
<dbReference type="PANTHER" id="PTHR10772:SF58">
    <property type="entry name" value="CO-CHAPERONIN GROES"/>
    <property type="match status" value="1"/>
</dbReference>
<dbReference type="SUPFAM" id="SSF50129">
    <property type="entry name" value="GroES-like"/>
    <property type="match status" value="1"/>
</dbReference>
<comment type="similarity">
    <text evidence="1 3 4">Belongs to the GroES chaperonin family.</text>
</comment>
<dbReference type="Gene3D" id="2.30.33.40">
    <property type="entry name" value="GroES chaperonin"/>
    <property type="match status" value="1"/>
</dbReference>
<dbReference type="InterPro" id="IPR037124">
    <property type="entry name" value="Chaperonin_GroES_sf"/>
</dbReference>
<evidence type="ECO:0000313" key="5">
    <source>
        <dbReference type="EMBL" id="MDW5595350.1"/>
    </source>
</evidence>
<comment type="function">
    <text evidence="3 4">Together with the chaperonin GroEL, plays an essential role in assisting protein folding. The GroEL-GroES system forms a nano-cage that allows encapsulation of the non-native substrate proteins and provides a physical environment optimized to promote and accelerate protein folding. GroES binds to the apical surface of the GroEL ring, thereby capping the opening of the GroEL channel.</text>
</comment>
<comment type="subcellular location">
    <subcellularLocation>
        <location evidence="3">Cytoplasm</location>
    </subcellularLocation>
</comment>
<dbReference type="HAMAP" id="MF_00580">
    <property type="entry name" value="CH10"/>
    <property type="match status" value="1"/>
</dbReference>
<comment type="subunit">
    <text evidence="3">Heptamer of 7 subunits arranged in a ring. Interacts with the chaperonin GroEL.</text>
</comment>
<organism evidence="5 6">
    <name type="scientific">Conexibacter stalactiti</name>
    <dbReference type="NCBI Taxonomy" id="1940611"/>
    <lineage>
        <taxon>Bacteria</taxon>
        <taxon>Bacillati</taxon>
        <taxon>Actinomycetota</taxon>
        <taxon>Thermoleophilia</taxon>
        <taxon>Solirubrobacterales</taxon>
        <taxon>Conexibacteraceae</taxon>
        <taxon>Conexibacter</taxon>
    </lineage>
</organism>
<dbReference type="Pfam" id="PF00166">
    <property type="entry name" value="Cpn10"/>
    <property type="match status" value="1"/>
</dbReference>
<dbReference type="NCBIfam" id="NF001530">
    <property type="entry name" value="PRK00364.1-6"/>
    <property type="match status" value="1"/>
</dbReference>
<evidence type="ECO:0000313" key="6">
    <source>
        <dbReference type="Proteomes" id="UP001284601"/>
    </source>
</evidence>
<evidence type="ECO:0000256" key="2">
    <source>
        <dbReference type="ARBA" id="ARBA00023186"/>
    </source>
</evidence>
<accession>A0ABU4HQ30</accession>
<dbReference type="NCBIfam" id="NF001527">
    <property type="entry name" value="PRK00364.1-2"/>
    <property type="match status" value="1"/>
</dbReference>
<name>A0ABU4HQ30_9ACTN</name>
<keyword evidence="2 3" id="KW-0143">Chaperone</keyword>
<dbReference type="SMART" id="SM00883">
    <property type="entry name" value="Cpn10"/>
    <property type="match status" value="1"/>
</dbReference>